<feature type="domain" description="PAS" evidence="9">
    <location>
        <begin position="408"/>
        <end position="477"/>
    </location>
</feature>
<dbReference type="Gene3D" id="3.30.450.20">
    <property type="entry name" value="PAS domain"/>
    <property type="match status" value="6"/>
</dbReference>
<protein>
    <recommendedName>
        <fullName evidence="2">histidine kinase</fullName>
        <ecNumber evidence="2">2.7.13.3</ecNumber>
    </recommendedName>
</protein>
<dbReference type="Gene3D" id="1.10.287.130">
    <property type="match status" value="1"/>
</dbReference>
<dbReference type="PROSITE" id="PS50113">
    <property type="entry name" value="PAC"/>
    <property type="match status" value="4"/>
</dbReference>
<dbReference type="EMBL" id="CP098611">
    <property type="protein sequence ID" value="USR89391.1"/>
    <property type="molecule type" value="Genomic_DNA"/>
</dbReference>
<evidence type="ECO:0000256" key="2">
    <source>
        <dbReference type="ARBA" id="ARBA00012438"/>
    </source>
</evidence>
<keyword evidence="6" id="KW-0902">Two-component regulatory system</keyword>
<accession>A0ABY5AKU6</accession>
<feature type="domain" description="Histidine kinase" evidence="8">
    <location>
        <begin position="830"/>
        <end position="1088"/>
    </location>
</feature>
<keyword evidence="12" id="KW-1185">Reference proteome</keyword>
<evidence type="ECO:0000256" key="7">
    <source>
        <dbReference type="SAM" id="Coils"/>
    </source>
</evidence>
<feature type="domain" description="PAC" evidence="10">
    <location>
        <begin position="483"/>
        <end position="535"/>
    </location>
</feature>
<dbReference type="SMART" id="SM00086">
    <property type="entry name" value="PAC"/>
    <property type="match status" value="4"/>
</dbReference>
<feature type="domain" description="PAS" evidence="9">
    <location>
        <begin position="664"/>
        <end position="734"/>
    </location>
</feature>
<dbReference type="NCBIfam" id="TIGR00229">
    <property type="entry name" value="sensory_box"/>
    <property type="match status" value="5"/>
</dbReference>
<evidence type="ECO:0000259" key="10">
    <source>
        <dbReference type="PROSITE" id="PS50113"/>
    </source>
</evidence>
<dbReference type="Pfam" id="PF08447">
    <property type="entry name" value="PAS_3"/>
    <property type="match status" value="2"/>
</dbReference>
<evidence type="ECO:0000259" key="8">
    <source>
        <dbReference type="PROSITE" id="PS50109"/>
    </source>
</evidence>
<feature type="domain" description="PAS" evidence="9">
    <location>
        <begin position="281"/>
        <end position="333"/>
    </location>
</feature>
<dbReference type="InterPro" id="IPR001610">
    <property type="entry name" value="PAC"/>
</dbReference>
<dbReference type="RefSeq" id="WP_252659782.1">
    <property type="nucleotide sequence ID" value="NZ_CP098611.1"/>
</dbReference>
<evidence type="ECO:0000256" key="1">
    <source>
        <dbReference type="ARBA" id="ARBA00000085"/>
    </source>
</evidence>
<dbReference type="InterPro" id="IPR052162">
    <property type="entry name" value="Sensor_kinase/Photoreceptor"/>
</dbReference>
<reference evidence="11" key="1">
    <citation type="submission" date="2022-06" db="EMBL/GenBank/DDBJ databases">
        <title>Genome sequence of Phormidium yuhuli AB48 isolated from an industrial photobioreactor environment.</title>
        <authorList>
            <person name="Qiu Y."/>
            <person name="Noonan A.J.C."/>
            <person name="Dofher K."/>
            <person name="Koch M."/>
            <person name="Kieft B."/>
            <person name="Lin X."/>
            <person name="Ziels R.M."/>
            <person name="Hallam S.J."/>
        </authorList>
    </citation>
    <scope>NUCLEOTIDE SEQUENCE</scope>
    <source>
        <strain evidence="11">AB48</strain>
    </source>
</reference>
<dbReference type="CDD" id="cd00130">
    <property type="entry name" value="PAS"/>
    <property type="match status" value="4"/>
</dbReference>
<dbReference type="InterPro" id="IPR003594">
    <property type="entry name" value="HATPase_dom"/>
</dbReference>
<dbReference type="PROSITE" id="PS50109">
    <property type="entry name" value="HIS_KIN"/>
    <property type="match status" value="1"/>
</dbReference>
<dbReference type="InterPro" id="IPR003661">
    <property type="entry name" value="HisK_dim/P_dom"/>
</dbReference>
<dbReference type="InterPro" id="IPR000014">
    <property type="entry name" value="PAS"/>
</dbReference>
<dbReference type="SMART" id="SM00387">
    <property type="entry name" value="HATPase_c"/>
    <property type="match status" value="1"/>
</dbReference>
<dbReference type="SUPFAM" id="SSF55874">
    <property type="entry name" value="ATPase domain of HSP90 chaperone/DNA topoisomerase II/histidine kinase"/>
    <property type="match status" value="1"/>
</dbReference>
<feature type="coiled-coil region" evidence="7">
    <location>
        <begin position="8"/>
        <end position="35"/>
    </location>
</feature>
<sequence>MSPDPEAYAALQEEVKHLRQIVSDREARLKQLEERLPACLYELHRSPTGALSWHQVSPGSRDLLRLEPQEFGIWVDRIHPQDAPRWHQAIATSEATETDLAWQGRVLIPQPNGAAIEQSIRILARPQPQEDGSTHWQGLAIAVDAPTVHATPSQTPAFFASLMEILPVAVFVKAAEDFRFCAVNSSGAQLLGQEVEDLLGKTDYDLFPQEQADYFRRVDESVLTHHEVVEIPRESVQVGDSNRLMRTHKLAIWDGDQPTHLAIISEDITDQEITKAQLAEQERTLRAIVDNAPIWIWTTDTSGHMNFINRTFCDDVGVTPEEVYAAAHYQEVFGEAAVANCLESDRISFGQDEPYCSDEFFPFVDGKIHHLETIKVRLKNTQGEVTGLVGLAMDATERKQAEAELAQQRLLLDAFIDTAPVGMAILDQQFRYLQVNEHLAAMTGYPVSNHIGRTLGEIAPDLAHQLYDKVEAMLMSGDPIFNQELTGETQANPGVEGHWLFSAFPIQDRDDSLIAFGATVLDITERQQAQDQLHTLTRNLQDAQRIAHIGNWEIDVATGQTTCSDEIFRIIGLPVRREPMPQEEMFHYFHPDDRPRVRQGIRHCIDTGQPSDIDVRIIRANGELGYVREKCEAQYDEVGNLVSIFGIAMDITDRKIAELTLRQSEERFRTLVEATTQIVWNANAKGAFTWEQPDWTKFTGMSFETLRDWGWINSIHPNDRNETTAVWSHAVQTRSLYQIEHRLRRADGVYRDMSVRAVPILDEDGNLREWIGVNMDITDRKDAERALQQSEAKLRQQAENLQKTLDQLRRTQNQLVQSEKMSALGQLVAGVAHEINNPVNFIYGNLTHADDYTQDLMQVIEAYQRRYPQTDPELEALLEEVDLDYLIDDLPKLLHSMRVGAQRIRDIVRSLRNFSRLDEAEFKAVNLHDGIESTLMILQNRLKAKPESVGIEIVRRYGDLPPVECYAGQINQVLMNILANAVDALEERHRKRSPSELDAAPSRITITTAVIEQQRVQILIADNGVGIPPQVQHQIFDPFFTTKPIGKGTGLGMSISYQIITDKHHGSLTCTSEPGLGTSFLIEIPIHQTAQDSSGV</sequence>
<name>A0ABY5AKU6_9CYAN</name>
<evidence type="ECO:0000256" key="3">
    <source>
        <dbReference type="ARBA" id="ARBA00022553"/>
    </source>
</evidence>
<dbReference type="InterPro" id="IPR036890">
    <property type="entry name" value="HATPase_C_sf"/>
</dbReference>
<dbReference type="SUPFAM" id="SSF47384">
    <property type="entry name" value="Homodimeric domain of signal transducing histidine kinase"/>
    <property type="match status" value="1"/>
</dbReference>
<dbReference type="CDD" id="cd00082">
    <property type="entry name" value="HisKA"/>
    <property type="match status" value="1"/>
</dbReference>
<feature type="domain" description="PAS" evidence="9">
    <location>
        <begin position="155"/>
        <end position="226"/>
    </location>
</feature>
<evidence type="ECO:0000313" key="11">
    <source>
        <dbReference type="EMBL" id="USR89391.1"/>
    </source>
</evidence>
<feature type="domain" description="PAC" evidence="10">
    <location>
        <begin position="355"/>
        <end position="407"/>
    </location>
</feature>
<dbReference type="InterPro" id="IPR035965">
    <property type="entry name" value="PAS-like_dom_sf"/>
</dbReference>
<feature type="domain" description="PAC" evidence="10">
    <location>
        <begin position="611"/>
        <end position="663"/>
    </location>
</feature>
<evidence type="ECO:0000256" key="4">
    <source>
        <dbReference type="ARBA" id="ARBA00022679"/>
    </source>
</evidence>
<evidence type="ECO:0000256" key="5">
    <source>
        <dbReference type="ARBA" id="ARBA00022777"/>
    </source>
</evidence>
<dbReference type="InterPro" id="IPR013655">
    <property type="entry name" value="PAS_fold_3"/>
</dbReference>
<feature type="coiled-coil region" evidence="7">
    <location>
        <begin position="780"/>
        <end position="821"/>
    </location>
</feature>
<dbReference type="Gene3D" id="2.10.70.100">
    <property type="match status" value="1"/>
</dbReference>
<evidence type="ECO:0000256" key="6">
    <source>
        <dbReference type="ARBA" id="ARBA00023012"/>
    </source>
</evidence>
<dbReference type="SUPFAM" id="SSF55785">
    <property type="entry name" value="PYP-like sensor domain (PAS domain)"/>
    <property type="match status" value="5"/>
</dbReference>
<feature type="domain" description="PAC" evidence="10">
    <location>
        <begin position="737"/>
        <end position="789"/>
    </location>
</feature>
<dbReference type="InterPro" id="IPR000700">
    <property type="entry name" value="PAS-assoc_C"/>
</dbReference>
<organism evidence="11 12">
    <name type="scientific">Phormidium yuhuli AB48</name>
    <dbReference type="NCBI Taxonomy" id="2940671"/>
    <lineage>
        <taxon>Bacteria</taxon>
        <taxon>Bacillati</taxon>
        <taxon>Cyanobacteriota</taxon>
        <taxon>Cyanophyceae</taxon>
        <taxon>Oscillatoriophycideae</taxon>
        <taxon>Oscillatoriales</taxon>
        <taxon>Oscillatoriaceae</taxon>
        <taxon>Phormidium</taxon>
        <taxon>Phormidium yuhuli</taxon>
    </lineage>
</organism>
<dbReference type="InterPro" id="IPR013656">
    <property type="entry name" value="PAS_4"/>
</dbReference>
<dbReference type="Gene3D" id="3.30.565.10">
    <property type="entry name" value="Histidine kinase-like ATPase, C-terminal domain"/>
    <property type="match status" value="1"/>
</dbReference>
<keyword evidence="3" id="KW-0597">Phosphoprotein</keyword>
<dbReference type="PROSITE" id="PS50112">
    <property type="entry name" value="PAS"/>
    <property type="match status" value="4"/>
</dbReference>
<dbReference type="InterPro" id="IPR005467">
    <property type="entry name" value="His_kinase_dom"/>
</dbReference>
<gene>
    <name evidence="11" type="ORF">NEA10_10845</name>
</gene>
<dbReference type="EC" id="2.7.13.3" evidence="2"/>
<keyword evidence="7" id="KW-0175">Coiled coil</keyword>
<dbReference type="InterPro" id="IPR036097">
    <property type="entry name" value="HisK_dim/P_sf"/>
</dbReference>
<comment type="catalytic activity">
    <reaction evidence="1">
        <text>ATP + protein L-histidine = ADP + protein N-phospho-L-histidine.</text>
        <dbReference type="EC" id="2.7.13.3"/>
    </reaction>
</comment>
<evidence type="ECO:0000313" key="12">
    <source>
        <dbReference type="Proteomes" id="UP001056708"/>
    </source>
</evidence>
<evidence type="ECO:0000259" key="9">
    <source>
        <dbReference type="PROSITE" id="PS50112"/>
    </source>
</evidence>
<dbReference type="SMART" id="SM00091">
    <property type="entry name" value="PAS"/>
    <property type="match status" value="5"/>
</dbReference>
<keyword evidence="4" id="KW-0808">Transferase</keyword>
<proteinExistence type="predicted"/>
<dbReference type="Pfam" id="PF08448">
    <property type="entry name" value="PAS_4"/>
    <property type="match status" value="3"/>
</dbReference>
<dbReference type="PRINTS" id="PR00344">
    <property type="entry name" value="BCTRLSENSOR"/>
</dbReference>
<dbReference type="InterPro" id="IPR004358">
    <property type="entry name" value="Sig_transdc_His_kin-like_C"/>
</dbReference>
<keyword evidence="5" id="KW-0418">Kinase</keyword>
<dbReference type="PANTHER" id="PTHR43304:SF1">
    <property type="entry name" value="PAC DOMAIN-CONTAINING PROTEIN"/>
    <property type="match status" value="1"/>
</dbReference>
<dbReference type="PANTHER" id="PTHR43304">
    <property type="entry name" value="PHYTOCHROME-LIKE PROTEIN CPH1"/>
    <property type="match status" value="1"/>
</dbReference>
<dbReference type="SMART" id="SM00388">
    <property type="entry name" value="HisKA"/>
    <property type="match status" value="1"/>
</dbReference>
<dbReference type="Pfam" id="PF02518">
    <property type="entry name" value="HATPase_c"/>
    <property type="match status" value="1"/>
</dbReference>
<dbReference type="Proteomes" id="UP001056708">
    <property type="component" value="Chromosome"/>
</dbReference>